<proteinExistence type="predicted"/>
<evidence type="ECO:0000313" key="6">
    <source>
        <dbReference type="Proteomes" id="UP000587800"/>
    </source>
</evidence>
<evidence type="ECO:0000313" key="4">
    <source>
        <dbReference type="EMBL" id="MBC1508698.1"/>
    </source>
</evidence>
<dbReference type="EMBL" id="JAASUB010000002">
    <property type="protein sequence ID" value="MBC1508698.1"/>
    <property type="molecule type" value="Genomic_DNA"/>
</dbReference>
<keyword evidence="6" id="KW-1185">Reference proteome</keyword>
<dbReference type="InterPro" id="IPR021729">
    <property type="entry name" value="DUF3298"/>
</dbReference>
<reference evidence="5 6" key="1">
    <citation type="submission" date="2020-03" db="EMBL/GenBank/DDBJ databases">
        <title>Soil Listeria distribution.</title>
        <authorList>
            <person name="Liao J."/>
            <person name="Wiedmann M."/>
        </authorList>
    </citation>
    <scope>NUCLEOTIDE SEQUENCE [LARGE SCALE GENOMIC DNA]</scope>
    <source>
        <strain evidence="4 6">FSL L7-1515</strain>
        <strain evidence="3 5">FSL L7-1554</strain>
    </source>
</reference>
<feature type="domain" description="DUF3298" evidence="2">
    <location>
        <begin position="187"/>
        <end position="269"/>
    </location>
</feature>
<accession>A0A7X0X7A7</accession>
<dbReference type="Proteomes" id="UP000561617">
    <property type="component" value="Unassembled WGS sequence"/>
</dbReference>
<dbReference type="Gene3D" id="3.30.565.40">
    <property type="entry name" value="Fervidobacterium nodosum Rt17-B1 like"/>
    <property type="match status" value="1"/>
</dbReference>
<evidence type="ECO:0000256" key="1">
    <source>
        <dbReference type="SAM" id="Phobius"/>
    </source>
</evidence>
<keyword evidence="1" id="KW-0812">Transmembrane</keyword>
<organism evidence="3 5">
    <name type="scientific">Listeria immobilis</name>
    <dbReference type="NCBI Taxonomy" id="2713502"/>
    <lineage>
        <taxon>Bacteria</taxon>
        <taxon>Bacillati</taxon>
        <taxon>Bacillota</taxon>
        <taxon>Bacilli</taxon>
        <taxon>Bacillales</taxon>
        <taxon>Listeriaceae</taxon>
        <taxon>Listeria</taxon>
    </lineage>
</organism>
<dbReference type="InterPro" id="IPR037126">
    <property type="entry name" value="PdaC/RsiV-like_sf"/>
</dbReference>
<comment type="caution">
    <text evidence="3">The sequence shown here is derived from an EMBL/GenBank/DDBJ whole genome shotgun (WGS) entry which is preliminary data.</text>
</comment>
<dbReference type="EMBL" id="JAASTW010000008">
    <property type="protein sequence ID" value="MBC1488940.1"/>
    <property type="molecule type" value="Genomic_DNA"/>
</dbReference>
<dbReference type="Gene3D" id="3.90.640.20">
    <property type="entry name" value="Heat-shock cognate protein, ATPase"/>
    <property type="match status" value="1"/>
</dbReference>
<dbReference type="Proteomes" id="UP000587800">
    <property type="component" value="Unassembled WGS sequence"/>
</dbReference>
<dbReference type="AlphaFoldDB" id="A0A7X0X7A7"/>
<evidence type="ECO:0000313" key="5">
    <source>
        <dbReference type="Proteomes" id="UP000561617"/>
    </source>
</evidence>
<keyword evidence="1" id="KW-1133">Transmembrane helix</keyword>
<keyword evidence="1" id="KW-0472">Membrane</keyword>
<protein>
    <submittedName>
        <fullName evidence="3">DUF3298 and DUF4163 domain-containing protein</fullName>
    </submittedName>
</protein>
<sequence>MNKLRQNYKNTPIPNELDRVIQQSLHKKTQKRIFSIKRSIISTIVIGIAIFIITISTNTAVAQAMMQVPIIKNIVQVFVGSEHKEQTAKTEISLKIPKIQGLDEIELQKRINNTYINTGEELLKEYKAFVESGNENIQTSSDFKEITNTANLLTIRLTTEKTRADSYTENSYLNLDKKNQTILKLHNLFKNDDYVKLIKENILSQTHARMEANPEIIYWDVNEWEPSFSSKNLEKRFYINAQNKLVISFNKFEIAPGFMGTIDFEIPTSAIQSSLKNNTFIK</sequence>
<evidence type="ECO:0000259" key="2">
    <source>
        <dbReference type="Pfam" id="PF11738"/>
    </source>
</evidence>
<evidence type="ECO:0000313" key="3">
    <source>
        <dbReference type="EMBL" id="MBC1488940.1"/>
    </source>
</evidence>
<name>A0A7X0X7A7_9LIST</name>
<dbReference type="Pfam" id="PF11738">
    <property type="entry name" value="DUF3298"/>
    <property type="match status" value="1"/>
</dbReference>
<gene>
    <name evidence="3" type="ORF">HCJ38_07945</name>
    <name evidence="4" type="ORF">HCJ59_02080</name>
</gene>
<feature type="transmembrane region" description="Helical" evidence="1">
    <location>
        <begin position="40"/>
        <end position="61"/>
    </location>
</feature>
<dbReference type="RefSeq" id="WP_185345945.1">
    <property type="nucleotide sequence ID" value="NZ_JAASTU010000008.1"/>
</dbReference>